<evidence type="ECO:0000256" key="8">
    <source>
        <dbReference type="ARBA" id="ARBA00023180"/>
    </source>
</evidence>
<feature type="transmembrane region" description="Helical" evidence="9">
    <location>
        <begin position="348"/>
        <end position="369"/>
    </location>
</feature>
<dbReference type="Gene3D" id="1.10.287.70">
    <property type="match status" value="1"/>
</dbReference>
<dbReference type="Pfam" id="PF00060">
    <property type="entry name" value="Lig_chan"/>
    <property type="match status" value="1"/>
</dbReference>
<evidence type="ECO:0000256" key="3">
    <source>
        <dbReference type="ARBA" id="ARBA00022475"/>
    </source>
</evidence>
<evidence type="ECO:0000256" key="6">
    <source>
        <dbReference type="ARBA" id="ARBA00023136"/>
    </source>
</evidence>
<feature type="domain" description="Ionotropic glutamate receptor C-terminal" evidence="11">
    <location>
        <begin position="347"/>
        <end position="450"/>
    </location>
</feature>
<dbReference type="GO" id="GO:0005886">
    <property type="term" value="C:plasma membrane"/>
    <property type="evidence" value="ECO:0007669"/>
    <property type="project" value="UniProtKB-SubCell"/>
</dbReference>
<keyword evidence="4 9" id="KW-0812">Transmembrane</keyword>
<dbReference type="InterPro" id="IPR052192">
    <property type="entry name" value="Insect_Ionotropic_Sensory_Rcpt"/>
</dbReference>
<feature type="transmembrane region" description="Helical" evidence="9">
    <location>
        <begin position="506"/>
        <end position="523"/>
    </location>
</feature>
<evidence type="ECO:0000256" key="2">
    <source>
        <dbReference type="ARBA" id="ARBA00008685"/>
    </source>
</evidence>
<dbReference type="GO" id="GO:0015276">
    <property type="term" value="F:ligand-gated monoatomic ion channel activity"/>
    <property type="evidence" value="ECO:0007669"/>
    <property type="project" value="InterPro"/>
</dbReference>
<protein>
    <submittedName>
        <fullName evidence="12">Glutamate receptor 2</fullName>
    </submittedName>
</protein>
<evidence type="ECO:0000256" key="10">
    <source>
        <dbReference type="SAM" id="SignalP"/>
    </source>
</evidence>
<evidence type="ECO:0000313" key="12">
    <source>
        <dbReference type="EMBL" id="OXA55243.1"/>
    </source>
</evidence>
<organism evidence="12 13">
    <name type="scientific">Folsomia candida</name>
    <name type="common">Springtail</name>
    <dbReference type="NCBI Taxonomy" id="158441"/>
    <lineage>
        <taxon>Eukaryota</taxon>
        <taxon>Metazoa</taxon>
        <taxon>Ecdysozoa</taxon>
        <taxon>Arthropoda</taxon>
        <taxon>Hexapoda</taxon>
        <taxon>Collembola</taxon>
        <taxon>Entomobryomorpha</taxon>
        <taxon>Isotomoidea</taxon>
        <taxon>Isotomidae</taxon>
        <taxon>Proisotominae</taxon>
        <taxon>Folsomia</taxon>
    </lineage>
</organism>
<comment type="similarity">
    <text evidence="2">Belongs to the glutamate-gated ion channel (TC 1.A.10.1) family.</text>
</comment>
<feature type="signal peptide" evidence="10">
    <location>
        <begin position="1"/>
        <end position="23"/>
    </location>
</feature>
<name>A0A226ECF0_FOLCA</name>
<comment type="caution">
    <text evidence="12">The sequence shown here is derived from an EMBL/GenBank/DDBJ whole genome shotgun (WGS) entry which is preliminary data.</text>
</comment>
<evidence type="ECO:0000256" key="1">
    <source>
        <dbReference type="ARBA" id="ARBA00004651"/>
    </source>
</evidence>
<evidence type="ECO:0000256" key="9">
    <source>
        <dbReference type="SAM" id="Phobius"/>
    </source>
</evidence>
<dbReference type="InterPro" id="IPR001320">
    <property type="entry name" value="Iontro_rcpt_C"/>
</dbReference>
<evidence type="ECO:0000256" key="4">
    <source>
        <dbReference type="ARBA" id="ARBA00022692"/>
    </source>
</evidence>
<dbReference type="GO" id="GO:0050906">
    <property type="term" value="P:detection of stimulus involved in sensory perception"/>
    <property type="evidence" value="ECO:0007669"/>
    <property type="project" value="UniProtKB-ARBA"/>
</dbReference>
<dbReference type="Proteomes" id="UP000198287">
    <property type="component" value="Unassembled WGS sequence"/>
</dbReference>
<keyword evidence="3" id="KW-1003">Cell membrane</keyword>
<dbReference type="PANTHER" id="PTHR42643:SF24">
    <property type="entry name" value="IONOTROPIC RECEPTOR 60A"/>
    <property type="match status" value="1"/>
</dbReference>
<comment type="subcellular location">
    <subcellularLocation>
        <location evidence="1">Cell membrane</location>
        <topology evidence="1">Multi-pass membrane protein</topology>
    </subcellularLocation>
</comment>
<evidence type="ECO:0000259" key="11">
    <source>
        <dbReference type="Pfam" id="PF00060"/>
    </source>
</evidence>
<dbReference type="EMBL" id="LNIX01000004">
    <property type="protein sequence ID" value="OXA55243.1"/>
    <property type="molecule type" value="Genomic_DNA"/>
</dbReference>
<keyword evidence="6 9" id="KW-0472">Membrane</keyword>
<keyword evidence="7 12" id="KW-0675">Receptor</keyword>
<evidence type="ECO:0000256" key="7">
    <source>
        <dbReference type="ARBA" id="ARBA00023170"/>
    </source>
</evidence>
<reference evidence="12 13" key="1">
    <citation type="submission" date="2015-12" db="EMBL/GenBank/DDBJ databases">
        <title>The genome of Folsomia candida.</title>
        <authorList>
            <person name="Faddeeva A."/>
            <person name="Derks M.F."/>
            <person name="Anvar Y."/>
            <person name="Smit S."/>
            <person name="Van Straalen N."/>
            <person name="Roelofs D."/>
        </authorList>
    </citation>
    <scope>NUCLEOTIDE SEQUENCE [LARGE SCALE GENOMIC DNA]</scope>
    <source>
        <strain evidence="12 13">VU population</strain>
        <tissue evidence="12">Whole body</tissue>
    </source>
</reference>
<feature type="chain" id="PRO_5012759357" evidence="10">
    <location>
        <begin position="24"/>
        <end position="671"/>
    </location>
</feature>
<keyword evidence="13" id="KW-1185">Reference proteome</keyword>
<dbReference type="OrthoDB" id="7737865at2759"/>
<keyword evidence="5 9" id="KW-1133">Transmembrane helix</keyword>
<proteinExistence type="inferred from homology"/>
<keyword evidence="8" id="KW-0325">Glycoprotein</keyword>
<dbReference type="PANTHER" id="PTHR42643">
    <property type="entry name" value="IONOTROPIC RECEPTOR 20A-RELATED"/>
    <property type="match status" value="1"/>
</dbReference>
<accession>A0A226ECF0</accession>
<feature type="transmembrane region" description="Helical" evidence="9">
    <location>
        <begin position="614"/>
        <end position="632"/>
    </location>
</feature>
<dbReference type="STRING" id="158441.A0A226ECF0"/>
<keyword evidence="10" id="KW-0732">Signal</keyword>
<evidence type="ECO:0000256" key="5">
    <source>
        <dbReference type="ARBA" id="ARBA00022989"/>
    </source>
</evidence>
<gene>
    <name evidence="12" type="ORF">Fcan01_09454</name>
</gene>
<evidence type="ECO:0000313" key="13">
    <source>
        <dbReference type="Proteomes" id="UP000198287"/>
    </source>
</evidence>
<sequence length="671" mass="75495">MFFRNHPHSVIIILIQTFSTLAAQRLISTTSALIENQIPQHNFLPKTMFFYNGHAASNQTPENLVTDDSLENVLPDLEGYPASYLPLIIGNFGKTIRKVHTHLTSFIFLAVLNTPPEMEKFIHDNGNRRRDRFIFVGAEPSLQILFRTEVIRGLKDKIGLVVTPQLLSDDDPTSVQLLIDPIVYNPRGQMESAFLPHGQDLFQILAVRPLMGRNLRGRHLKISGCLLPTWLYRISDESSPQGVQHDGSNYRIFLEASLKFNFSFEIDAPVGQGYGSYLPNGTWTGMAANLYYTERNFDLAILLGHVQGWFHFVDFASPLDFAKLVFVTGRAKMESNSESFIQPFQREVWFATIGIYVIISITVFVLLLVKTWSKSSHKWTVRDAAFMAITTPYSVALEQALSKVPKNVRLVVGLWMIATITTGTGYRSNLASFLSVPTIPSVPTTFSALASDPEYRVVLNNLGVAEAQFFEFSENPTIKVIKKKLGYNPDTVNCAANAFLLKKMACVAWTPIITAVVWSSLSLKTRIEPLVYSTEPALPVSMSVGFLKDSIIVDAITPITAWTDEGYDYFKLIGKQNLAQTDKNSELYLGLKEFEESIMSLGYLKPFNLENLKIPFYALLFGLAISSLGFVLERWYARLTKRSIEPRTGKNGIFVLNQLGQLEFQIKSVRY</sequence>
<dbReference type="AlphaFoldDB" id="A0A226ECF0"/>